<accession>A0A0V8DM69</accession>
<sequence>MDNKRISEIVDEEMIKQDANRYRDMRKILTIPKSIADELYLINASEYENLIENFFESYNDLTLSERLDEFCIHPFNFNLCILYLVSIELGVDLVKVVADE</sequence>
<protein>
    <submittedName>
        <fullName evidence="1">Phage protein</fullName>
    </submittedName>
</protein>
<reference evidence="2" key="1">
    <citation type="submission" date="2015-10" db="EMBL/GenBank/DDBJ databases">
        <title>Draft Genome Sequences of 11 Lactococcus lactis subspecies cremoris strains.</title>
        <authorList>
            <person name="Wels M."/>
            <person name="Backus L."/>
            <person name="Boekhorst J."/>
            <person name="Dijkstra A."/>
            <person name="Beerthuizen M."/>
            <person name="Kelly W."/>
            <person name="Siezen R."/>
            <person name="Bachmann H."/>
            <person name="Van Hijum S."/>
        </authorList>
    </citation>
    <scope>NUCLEOTIDE SEQUENCE [LARGE SCALE GENOMIC DNA]</scope>
    <source>
        <strain evidence="2">LMG9449</strain>
    </source>
</reference>
<dbReference type="EMBL" id="LKLS01000208">
    <property type="protein sequence ID" value="KSU14678.1"/>
    <property type="molecule type" value="Genomic_DNA"/>
</dbReference>
<dbReference type="Proteomes" id="UP000053612">
    <property type="component" value="Unassembled WGS sequence"/>
</dbReference>
<organism evidence="1 2">
    <name type="scientific">Lactococcus lactis subsp. lactis</name>
    <name type="common">Streptococcus lactis</name>
    <dbReference type="NCBI Taxonomy" id="1360"/>
    <lineage>
        <taxon>Bacteria</taxon>
        <taxon>Bacillati</taxon>
        <taxon>Bacillota</taxon>
        <taxon>Bacilli</taxon>
        <taxon>Lactobacillales</taxon>
        <taxon>Streptococcaceae</taxon>
        <taxon>Lactococcus</taxon>
    </lineage>
</organism>
<proteinExistence type="predicted"/>
<dbReference type="RefSeq" id="WP_058225399.1">
    <property type="nucleotide sequence ID" value="NZ_LKLS01000208.1"/>
</dbReference>
<gene>
    <name evidence="1" type="ORF">LMG9449_2518</name>
</gene>
<comment type="caution">
    <text evidence="1">The sequence shown here is derived from an EMBL/GenBank/DDBJ whole genome shotgun (WGS) entry which is preliminary data.</text>
</comment>
<evidence type="ECO:0000313" key="1">
    <source>
        <dbReference type="EMBL" id="KSU14678.1"/>
    </source>
</evidence>
<dbReference type="PATRIC" id="fig|1360.109.peg.1615"/>
<evidence type="ECO:0000313" key="2">
    <source>
        <dbReference type="Proteomes" id="UP000053612"/>
    </source>
</evidence>
<dbReference type="AlphaFoldDB" id="A0A0V8DM69"/>
<name>A0A0V8DM69_LACLL</name>